<dbReference type="InterPro" id="IPR000719">
    <property type="entry name" value="Prot_kinase_dom"/>
</dbReference>
<evidence type="ECO:0000256" key="4">
    <source>
        <dbReference type="ARBA" id="ARBA00022777"/>
    </source>
</evidence>
<dbReference type="GO" id="GO:0005524">
    <property type="term" value="F:ATP binding"/>
    <property type="evidence" value="ECO:0007669"/>
    <property type="project" value="UniProtKB-UniRule"/>
</dbReference>
<organism evidence="8 9">
    <name type="scientific">Neogobius melanostomus</name>
    <name type="common">round goby</name>
    <dbReference type="NCBI Taxonomy" id="47308"/>
    <lineage>
        <taxon>Eukaryota</taxon>
        <taxon>Metazoa</taxon>
        <taxon>Chordata</taxon>
        <taxon>Craniata</taxon>
        <taxon>Vertebrata</taxon>
        <taxon>Euteleostomi</taxon>
        <taxon>Actinopterygii</taxon>
        <taxon>Neopterygii</taxon>
        <taxon>Teleostei</taxon>
        <taxon>Neoteleostei</taxon>
        <taxon>Acanthomorphata</taxon>
        <taxon>Gobiaria</taxon>
        <taxon>Gobiiformes</taxon>
        <taxon>Gobioidei</taxon>
        <taxon>Gobiidae</taxon>
        <taxon>Benthophilinae</taxon>
        <taxon>Neogobiini</taxon>
        <taxon>Neogobius</taxon>
    </lineage>
</organism>
<dbReference type="AlphaFoldDB" id="A0A8C6UNJ8"/>
<evidence type="ECO:0000256" key="2">
    <source>
        <dbReference type="ARBA" id="ARBA00022679"/>
    </source>
</evidence>
<feature type="domain" description="Protein kinase" evidence="7">
    <location>
        <begin position="13"/>
        <end position="93"/>
    </location>
</feature>
<dbReference type="Proteomes" id="UP000694523">
    <property type="component" value="Unplaced"/>
</dbReference>
<accession>A0A8C6UNJ8</accession>
<proteinExistence type="predicted"/>
<dbReference type="GO" id="GO:0005634">
    <property type="term" value="C:nucleus"/>
    <property type="evidence" value="ECO:0007669"/>
    <property type="project" value="TreeGrafter"/>
</dbReference>
<dbReference type="GO" id="GO:0035556">
    <property type="term" value="P:intracellular signal transduction"/>
    <property type="evidence" value="ECO:0007669"/>
    <property type="project" value="TreeGrafter"/>
</dbReference>
<protein>
    <recommendedName>
        <fullName evidence="7">Protein kinase domain-containing protein</fullName>
    </recommendedName>
</protein>
<dbReference type="Ensembl" id="ENSNMLT00000043353.1">
    <property type="protein sequence ID" value="ENSNMLP00000038957.1"/>
    <property type="gene ID" value="ENSNMLG00000024010.1"/>
</dbReference>
<dbReference type="SUPFAM" id="SSF56112">
    <property type="entry name" value="Protein kinase-like (PK-like)"/>
    <property type="match status" value="1"/>
</dbReference>
<feature type="binding site" evidence="6">
    <location>
        <position position="42"/>
    </location>
    <ligand>
        <name>ATP</name>
        <dbReference type="ChEBI" id="CHEBI:30616"/>
    </ligand>
</feature>
<dbReference type="PROSITE" id="PS50011">
    <property type="entry name" value="PROTEIN_KINASE_DOM"/>
    <property type="match status" value="1"/>
</dbReference>
<dbReference type="PANTHER" id="PTHR24342">
    <property type="entry name" value="SERINE/THREONINE-PROTEIN KINASE 17"/>
    <property type="match status" value="1"/>
</dbReference>
<dbReference type="Gene3D" id="3.30.200.20">
    <property type="entry name" value="Phosphorylase Kinase, domain 1"/>
    <property type="match status" value="1"/>
</dbReference>
<keyword evidence="1" id="KW-0723">Serine/threonine-protein kinase</keyword>
<dbReference type="PANTHER" id="PTHR24342:SF19">
    <property type="entry name" value="PROTEIN KINASE DOMAIN-CONTAINING PROTEIN"/>
    <property type="match status" value="1"/>
</dbReference>
<keyword evidence="5 6" id="KW-0067">ATP-binding</keyword>
<keyword evidence="9" id="KW-1185">Reference proteome</keyword>
<dbReference type="InterPro" id="IPR011009">
    <property type="entry name" value="Kinase-like_dom_sf"/>
</dbReference>
<dbReference type="GO" id="GO:0004674">
    <property type="term" value="F:protein serine/threonine kinase activity"/>
    <property type="evidence" value="ECO:0007669"/>
    <property type="project" value="UniProtKB-KW"/>
</dbReference>
<sequence>MALFKPENVEDFYEMGEILGSGHFGQVRRVYERTTRTQYAAKFLKVWKNVRSLHGVDRAQVEREGVLPWPPGGVSWVPTFFLTVYNPDMSRVF</sequence>
<evidence type="ECO:0000256" key="3">
    <source>
        <dbReference type="ARBA" id="ARBA00022741"/>
    </source>
</evidence>
<dbReference type="InterPro" id="IPR017441">
    <property type="entry name" value="Protein_kinase_ATP_BS"/>
</dbReference>
<keyword evidence="3 6" id="KW-0547">Nucleotide-binding</keyword>
<keyword evidence="4" id="KW-0418">Kinase</keyword>
<name>A0A8C6UNJ8_9GOBI</name>
<evidence type="ECO:0000313" key="9">
    <source>
        <dbReference type="Proteomes" id="UP000694523"/>
    </source>
</evidence>
<reference evidence="8" key="1">
    <citation type="submission" date="2025-08" db="UniProtKB">
        <authorList>
            <consortium name="Ensembl"/>
        </authorList>
    </citation>
    <scope>IDENTIFICATION</scope>
</reference>
<dbReference type="GO" id="GO:0005737">
    <property type="term" value="C:cytoplasm"/>
    <property type="evidence" value="ECO:0007669"/>
    <property type="project" value="TreeGrafter"/>
</dbReference>
<evidence type="ECO:0000256" key="5">
    <source>
        <dbReference type="ARBA" id="ARBA00022840"/>
    </source>
</evidence>
<evidence type="ECO:0000259" key="7">
    <source>
        <dbReference type="PROSITE" id="PS50011"/>
    </source>
</evidence>
<dbReference type="GO" id="GO:0043065">
    <property type="term" value="P:positive regulation of apoptotic process"/>
    <property type="evidence" value="ECO:0007669"/>
    <property type="project" value="TreeGrafter"/>
</dbReference>
<keyword evidence="2" id="KW-0808">Transferase</keyword>
<dbReference type="PROSITE" id="PS00107">
    <property type="entry name" value="PROTEIN_KINASE_ATP"/>
    <property type="match status" value="1"/>
</dbReference>
<reference evidence="8" key="2">
    <citation type="submission" date="2025-09" db="UniProtKB">
        <authorList>
            <consortium name="Ensembl"/>
        </authorList>
    </citation>
    <scope>IDENTIFICATION</scope>
</reference>
<evidence type="ECO:0000256" key="1">
    <source>
        <dbReference type="ARBA" id="ARBA00022527"/>
    </source>
</evidence>
<evidence type="ECO:0000256" key="6">
    <source>
        <dbReference type="PROSITE-ProRule" id="PRU10141"/>
    </source>
</evidence>
<evidence type="ECO:0000313" key="8">
    <source>
        <dbReference type="Ensembl" id="ENSNMLP00000038957.1"/>
    </source>
</evidence>